<sequence>HGGVGGHGGYGGNGRGRSGGGAWCRQWGELVWGGGGVGSGVGCGG</sequence>
<dbReference type="AlphaFoldDB" id="A0A699KGK5"/>
<gene>
    <name evidence="1" type="ORF">Tci_665045</name>
</gene>
<comment type="caution">
    <text evidence="1">The sequence shown here is derived from an EMBL/GenBank/DDBJ whole genome shotgun (WGS) entry which is preliminary data.</text>
</comment>
<reference evidence="1" key="1">
    <citation type="journal article" date="2019" name="Sci. Rep.">
        <title>Draft genome of Tanacetum cinerariifolium, the natural source of mosquito coil.</title>
        <authorList>
            <person name="Yamashiro T."/>
            <person name="Shiraishi A."/>
            <person name="Satake H."/>
            <person name="Nakayama K."/>
        </authorList>
    </citation>
    <scope>NUCLEOTIDE SEQUENCE</scope>
</reference>
<evidence type="ECO:0000313" key="1">
    <source>
        <dbReference type="EMBL" id="GFA93073.1"/>
    </source>
</evidence>
<proteinExistence type="predicted"/>
<accession>A0A699KGK5</accession>
<dbReference type="EMBL" id="BKCJ010516456">
    <property type="protein sequence ID" value="GFA93073.1"/>
    <property type="molecule type" value="Genomic_DNA"/>
</dbReference>
<feature type="non-terminal residue" evidence="1">
    <location>
        <position position="1"/>
    </location>
</feature>
<organism evidence="1">
    <name type="scientific">Tanacetum cinerariifolium</name>
    <name type="common">Dalmatian daisy</name>
    <name type="synonym">Chrysanthemum cinerariifolium</name>
    <dbReference type="NCBI Taxonomy" id="118510"/>
    <lineage>
        <taxon>Eukaryota</taxon>
        <taxon>Viridiplantae</taxon>
        <taxon>Streptophyta</taxon>
        <taxon>Embryophyta</taxon>
        <taxon>Tracheophyta</taxon>
        <taxon>Spermatophyta</taxon>
        <taxon>Magnoliopsida</taxon>
        <taxon>eudicotyledons</taxon>
        <taxon>Gunneridae</taxon>
        <taxon>Pentapetalae</taxon>
        <taxon>asterids</taxon>
        <taxon>campanulids</taxon>
        <taxon>Asterales</taxon>
        <taxon>Asteraceae</taxon>
        <taxon>Asteroideae</taxon>
        <taxon>Anthemideae</taxon>
        <taxon>Anthemidinae</taxon>
        <taxon>Tanacetum</taxon>
    </lineage>
</organism>
<protein>
    <submittedName>
        <fullName evidence="1">Uncharacterized protein</fullName>
    </submittedName>
</protein>
<name>A0A699KGK5_TANCI</name>